<dbReference type="AlphaFoldDB" id="A0A9P4U0P9"/>
<evidence type="ECO:0000259" key="3">
    <source>
        <dbReference type="Pfam" id="PF13472"/>
    </source>
</evidence>
<dbReference type="Gene3D" id="3.40.50.1110">
    <property type="entry name" value="SGNH hydrolase"/>
    <property type="match status" value="1"/>
</dbReference>
<dbReference type="InterPro" id="IPR013830">
    <property type="entry name" value="SGNH_hydro"/>
</dbReference>
<evidence type="ECO:0000313" key="4">
    <source>
        <dbReference type="EMBL" id="KAF2432127.1"/>
    </source>
</evidence>
<organism evidence="4 5">
    <name type="scientific">Tothia fuscella</name>
    <dbReference type="NCBI Taxonomy" id="1048955"/>
    <lineage>
        <taxon>Eukaryota</taxon>
        <taxon>Fungi</taxon>
        <taxon>Dikarya</taxon>
        <taxon>Ascomycota</taxon>
        <taxon>Pezizomycotina</taxon>
        <taxon>Dothideomycetes</taxon>
        <taxon>Pleosporomycetidae</taxon>
        <taxon>Venturiales</taxon>
        <taxon>Cylindrosympodiaceae</taxon>
        <taxon>Tothia</taxon>
    </lineage>
</organism>
<dbReference type="GO" id="GO:0016787">
    <property type="term" value="F:hydrolase activity"/>
    <property type="evidence" value="ECO:0007669"/>
    <property type="project" value="UniProtKB-KW"/>
</dbReference>
<evidence type="ECO:0000256" key="2">
    <source>
        <dbReference type="ARBA" id="ARBA00022801"/>
    </source>
</evidence>
<accession>A0A9P4U0P9</accession>
<dbReference type="PANTHER" id="PTHR43695:SF1">
    <property type="entry name" value="RHAMNOGALACTURONAN ACETYLESTERASE"/>
    <property type="match status" value="1"/>
</dbReference>
<comment type="similarity">
    <text evidence="1">Belongs to the 'GDSL' lipolytic enzyme family.</text>
</comment>
<comment type="caution">
    <text evidence="4">The sequence shown here is derived from an EMBL/GenBank/DDBJ whole genome shotgun (WGS) entry which is preliminary data.</text>
</comment>
<protein>
    <submittedName>
        <fullName evidence="4">Rhamnogalacturonan acetylesterase</fullName>
    </submittedName>
</protein>
<dbReference type="CDD" id="cd01821">
    <property type="entry name" value="Rhamnogalacturan_acetylesterase_like"/>
    <property type="match status" value="1"/>
</dbReference>
<keyword evidence="5" id="KW-1185">Reference proteome</keyword>
<dbReference type="InterPro" id="IPR037459">
    <property type="entry name" value="RhgT-like"/>
</dbReference>
<evidence type="ECO:0000313" key="5">
    <source>
        <dbReference type="Proteomes" id="UP000800235"/>
    </source>
</evidence>
<dbReference type="SUPFAM" id="SSF52266">
    <property type="entry name" value="SGNH hydrolase"/>
    <property type="match status" value="1"/>
</dbReference>
<dbReference type="Proteomes" id="UP000800235">
    <property type="component" value="Unassembled WGS sequence"/>
</dbReference>
<dbReference type="OrthoDB" id="5041285at2759"/>
<proteinExistence type="inferred from homology"/>
<sequence length="271" mass="29868">MKTSNITAAAAAVIASCPPICNAAYPKVLIAGDSTTANYDQSRMQGWGFYLNEYVNMSVMNLAKNGRSTRSFRNEGLWAQVLTLVQPGDFVIIEMGHNDDGDIRAKNNTRAYRHTLPGTGEEIIGYKALGANKTEVVHTFGWYLKQMAIDVREKSGIPIISSLTPRNSWSGGNKTTAMLNTNYKFRDYAKESAEAVKSDFVDHTSYSLRAFRELGQLETKKLFPLDNTHTGPEGARLNAETFIQAARCAGIEFADYLSEDGKAIENVACLE</sequence>
<evidence type="ECO:0000256" key="1">
    <source>
        <dbReference type="ARBA" id="ARBA00008668"/>
    </source>
</evidence>
<dbReference type="PROSITE" id="PS51257">
    <property type="entry name" value="PROKAR_LIPOPROTEIN"/>
    <property type="match status" value="1"/>
</dbReference>
<dbReference type="Pfam" id="PF13472">
    <property type="entry name" value="Lipase_GDSL_2"/>
    <property type="match status" value="1"/>
</dbReference>
<keyword evidence="2" id="KW-0378">Hydrolase</keyword>
<reference evidence="4" key="1">
    <citation type="journal article" date="2020" name="Stud. Mycol.">
        <title>101 Dothideomycetes genomes: a test case for predicting lifestyles and emergence of pathogens.</title>
        <authorList>
            <person name="Haridas S."/>
            <person name="Albert R."/>
            <person name="Binder M."/>
            <person name="Bloem J."/>
            <person name="Labutti K."/>
            <person name="Salamov A."/>
            <person name="Andreopoulos B."/>
            <person name="Baker S."/>
            <person name="Barry K."/>
            <person name="Bills G."/>
            <person name="Bluhm B."/>
            <person name="Cannon C."/>
            <person name="Castanera R."/>
            <person name="Culley D."/>
            <person name="Daum C."/>
            <person name="Ezra D."/>
            <person name="Gonzalez J."/>
            <person name="Henrissat B."/>
            <person name="Kuo A."/>
            <person name="Liang C."/>
            <person name="Lipzen A."/>
            <person name="Lutzoni F."/>
            <person name="Magnuson J."/>
            <person name="Mondo S."/>
            <person name="Nolan M."/>
            <person name="Ohm R."/>
            <person name="Pangilinan J."/>
            <person name="Park H.-J."/>
            <person name="Ramirez L."/>
            <person name="Alfaro M."/>
            <person name="Sun H."/>
            <person name="Tritt A."/>
            <person name="Yoshinaga Y."/>
            <person name="Zwiers L.-H."/>
            <person name="Turgeon B."/>
            <person name="Goodwin S."/>
            <person name="Spatafora J."/>
            <person name="Crous P."/>
            <person name="Grigoriev I."/>
        </authorList>
    </citation>
    <scope>NUCLEOTIDE SEQUENCE</scope>
    <source>
        <strain evidence="4">CBS 130266</strain>
    </source>
</reference>
<gene>
    <name evidence="4" type="ORF">EJ08DRAFT_586197</name>
</gene>
<dbReference type="PANTHER" id="PTHR43695">
    <property type="entry name" value="PUTATIVE (AFU_ORTHOLOGUE AFUA_2G17250)-RELATED"/>
    <property type="match status" value="1"/>
</dbReference>
<dbReference type="InterPro" id="IPR036514">
    <property type="entry name" value="SGNH_hydro_sf"/>
</dbReference>
<feature type="domain" description="SGNH hydrolase-type esterase" evidence="3">
    <location>
        <begin position="32"/>
        <end position="237"/>
    </location>
</feature>
<name>A0A9P4U0P9_9PEZI</name>
<dbReference type="EMBL" id="MU007028">
    <property type="protein sequence ID" value="KAF2432127.1"/>
    <property type="molecule type" value="Genomic_DNA"/>
</dbReference>